<sequence>MLAVFAIWTLLASGITALLYFLDKRAAAKDQRRIAEKTLLAWSLFGGWPGGWLASRKFRHKTQKWSYRVRFASCVFLNVATTSLFWWWWLNR</sequence>
<name>A0A517MB03_9BACT</name>
<gene>
    <name evidence="2" type="ORF">FF011L_07670</name>
</gene>
<dbReference type="KEGG" id="rml:FF011L_07670"/>
<keyword evidence="1" id="KW-0812">Transmembrane</keyword>
<keyword evidence="1" id="KW-0472">Membrane</keyword>
<keyword evidence="3" id="KW-1185">Reference proteome</keyword>
<evidence type="ECO:0000313" key="3">
    <source>
        <dbReference type="Proteomes" id="UP000320672"/>
    </source>
</evidence>
<evidence type="ECO:0000313" key="2">
    <source>
        <dbReference type="EMBL" id="QDS92031.1"/>
    </source>
</evidence>
<keyword evidence="1" id="KW-1133">Transmembrane helix</keyword>
<dbReference type="AlphaFoldDB" id="A0A517MB03"/>
<dbReference type="InterPro" id="IPR010718">
    <property type="entry name" value="DUF1294"/>
</dbReference>
<proteinExistence type="predicted"/>
<protein>
    <recommendedName>
        <fullName evidence="4">DUF1294 domain-containing protein</fullName>
    </recommendedName>
</protein>
<dbReference type="EMBL" id="CP036262">
    <property type="protein sequence ID" value="QDS92031.1"/>
    <property type="molecule type" value="Genomic_DNA"/>
</dbReference>
<dbReference type="Pfam" id="PF06961">
    <property type="entry name" value="DUF1294"/>
    <property type="match status" value="1"/>
</dbReference>
<dbReference type="Proteomes" id="UP000320672">
    <property type="component" value="Chromosome"/>
</dbReference>
<dbReference type="RefSeq" id="WP_145350202.1">
    <property type="nucleotide sequence ID" value="NZ_CP036262.1"/>
</dbReference>
<reference evidence="2 3" key="1">
    <citation type="submission" date="2019-02" db="EMBL/GenBank/DDBJ databases">
        <title>Deep-cultivation of Planctomycetes and their phenomic and genomic characterization uncovers novel biology.</title>
        <authorList>
            <person name="Wiegand S."/>
            <person name="Jogler M."/>
            <person name="Boedeker C."/>
            <person name="Pinto D."/>
            <person name="Vollmers J."/>
            <person name="Rivas-Marin E."/>
            <person name="Kohn T."/>
            <person name="Peeters S.H."/>
            <person name="Heuer A."/>
            <person name="Rast P."/>
            <person name="Oberbeckmann S."/>
            <person name="Bunk B."/>
            <person name="Jeske O."/>
            <person name="Meyerdierks A."/>
            <person name="Storesund J.E."/>
            <person name="Kallscheuer N."/>
            <person name="Luecker S."/>
            <person name="Lage O.M."/>
            <person name="Pohl T."/>
            <person name="Merkel B.J."/>
            <person name="Hornburger P."/>
            <person name="Mueller R.-W."/>
            <person name="Bruemmer F."/>
            <person name="Labrenz M."/>
            <person name="Spormann A.M."/>
            <person name="Op den Camp H."/>
            <person name="Overmann J."/>
            <person name="Amann R."/>
            <person name="Jetten M.S.M."/>
            <person name="Mascher T."/>
            <person name="Medema M.H."/>
            <person name="Devos D.P."/>
            <person name="Kaster A.-K."/>
            <person name="Ovreas L."/>
            <person name="Rohde M."/>
            <person name="Galperin M.Y."/>
            <person name="Jogler C."/>
        </authorList>
    </citation>
    <scope>NUCLEOTIDE SEQUENCE [LARGE SCALE GENOMIC DNA]</scope>
    <source>
        <strain evidence="2 3">FF011L</strain>
    </source>
</reference>
<evidence type="ECO:0008006" key="4">
    <source>
        <dbReference type="Google" id="ProtNLM"/>
    </source>
</evidence>
<organism evidence="2 3">
    <name type="scientific">Roseimaritima multifibrata</name>
    <dbReference type="NCBI Taxonomy" id="1930274"/>
    <lineage>
        <taxon>Bacteria</taxon>
        <taxon>Pseudomonadati</taxon>
        <taxon>Planctomycetota</taxon>
        <taxon>Planctomycetia</taxon>
        <taxon>Pirellulales</taxon>
        <taxon>Pirellulaceae</taxon>
        <taxon>Roseimaritima</taxon>
    </lineage>
</organism>
<dbReference type="OrthoDB" id="1698854at2"/>
<accession>A0A517MB03</accession>
<feature type="transmembrane region" description="Helical" evidence="1">
    <location>
        <begin position="67"/>
        <end position="89"/>
    </location>
</feature>
<evidence type="ECO:0000256" key="1">
    <source>
        <dbReference type="SAM" id="Phobius"/>
    </source>
</evidence>